<feature type="chain" id="PRO_5035190464" description="Lipoprotein" evidence="1">
    <location>
        <begin position="20"/>
        <end position="145"/>
    </location>
</feature>
<sequence>MKRVLFTITLILFFSCCFSQDSHQMSSVPDSSRWEIVQSQQGVRYTFKIDKYIGRVYQLVMGENGETWQPIPFEGLIETYISGLEYRRIETGEEVLPEDMLKPSWQLFTSGHGIKYTFLLNIHSGITLKLFVDTETEELFWKKIE</sequence>
<comment type="caution">
    <text evidence="2">The sequence shown here is derived from an EMBL/GenBank/DDBJ whole genome shotgun (WGS) entry which is preliminary data.</text>
</comment>
<keyword evidence="1" id="KW-0732">Signal</keyword>
<dbReference type="RefSeq" id="WP_188214942.1">
    <property type="nucleotide sequence ID" value="NZ_BAABGH010000004.1"/>
</dbReference>
<dbReference type="Proteomes" id="UP000602057">
    <property type="component" value="Unassembled WGS sequence"/>
</dbReference>
<evidence type="ECO:0000256" key="1">
    <source>
        <dbReference type="SAM" id="SignalP"/>
    </source>
</evidence>
<gene>
    <name evidence="2" type="ORF">ICJ84_03360</name>
</gene>
<name>A0A8J6QEU7_9FLAO</name>
<accession>A0A8J6QEU7</accession>
<dbReference type="PROSITE" id="PS51257">
    <property type="entry name" value="PROKAR_LIPOPROTEIN"/>
    <property type="match status" value="1"/>
</dbReference>
<organism evidence="2 3">
    <name type="scientific">Aestuariibaculum suncheonense</name>
    <dbReference type="NCBI Taxonomy" id="1028745"/>
    <lineage>
        <taxon>Bacteria</taxon>
        <taxon>Pseudomonadati</taxon>
        <taxon>Bacteroidota</taxon>
        <taxon>Flavobacteriia</taxon>
        <taxon>Flavobacteriales</taxon>
        <taxon>Flavobacteriaceae</taxon>
    </lineage>
</organism>
<reference evidence="2" key="2">
    <citation type="submission" date="2020-09" db="EMBL/GenBank/DDBJ databases">
        <authorList>
            <person name="Wu Z."/>
        </authorList>
    </citation>
    <scope>NUCLEOTIDE SEQUENCE</scope>
    <source>
        <strain evidence="2">SC17</strain>
    </source>
</reference>
<keyword evidence="3" id="KW-1185">Reference proteome</keyword>
<evidence type="ECO:0008006" key="4">
    <source>
        <dbReference type="Google" id="ProtNLM"/>
    </source>
</evidence>
<dbReference type="EMBL" id="JACVXC010000001">
    <property type="protein sequence ID" value="MBD0834471.1"/>
    <property type="molecule type" value="Genomic_DNA"/>
</dbReference>
<protein>
    <recommendedName>
        <fullName evidence="4">Lipoprotein</fullName>
    </recommendedName>
</protein>
<dbReference type="AlphaFoldDB" id="A0A8J6QEU7"/>
<proteinExistence type="predicted"/>
<evidence type="ECO:0000313" key="2">
    <source>
        <dbReference type="EMBL" id="MBD0834471.1"/>
    </source>
</evidence>
<feature type="signal peptide" evidence="1">
    <location>
        <begin position="1"/>
        <end position="19"/>
    </location>
</feature>
<evidence type="ECO:0000313" key="3">
    <source>
        <dbReference type="Proteomes" id="UP000602057"/>
    </source>
</evidence>
<reference evidence="2" key="1">
    <citation type="journal article" date="2013" name="Int. J. Syst. Evol. Microbiol.">
        <title>Aestuariibaculum suncheonense gen. nov., sp. nov., a marine bacterium of the family Flavobacteriaceae isolated from a tidal flat and emended descriptions of the genera Gaetbulibacter and Tamlana.</title>
        <authorList>
            <person name="Jeong S.H."/>
            <person name="Park M.S."/>
            <person name="Jin H.M."/>
            <person name="Lee K."/>
            <person name="Park W."/>
            <person name="Jeon C.O."/>
        </authorList>
    </citation>
    <scope>NUCLEOTIDE SEQUENCE</scope>
    <source>
        <strain evidence="2">SC17</strain>
    </source>
</reference>